<evidence type="ECO:0000256" key="5">
    <source>
        <dbReference type="ARBA" id="ARBA00022695"/>
    </source>
</evidence>
<keyword evidence="4 7" id="KW-0808">Transferase</keyword>
<comment type="similarity">
    <text evidence="3 7">Belongs to the IspD/TarI cytidylyltransferase family. IspD subfamily.</text>
</comment>
<sequence length="229" mass="25830">MNKNSVVIVAAGKGKRMNSSISKQFLNIKNKPILYYTLSKFSNHKSIDEIVLVTLEDKIEVCKDIIKKYNINKVSKIVSGGKERQDSVYNGLKAVSNDCDIVLIHDAARPFVTSNIIDNGIKYAKQYGAAACGVIPKDTIKIKDKKGFSINTPNREDLFIVQTPQCFNYNLILDCHKNLKKHNKKVTDDTMVFEIYGKSVYLYEGNYSNIKITTPEDLILGEQILENLT</sequence>
<dbReference type="Gene3D" id="3.90.550.10">
    <property type="entry name" value="Spore Coat Polysaccharide Biosynthesis Protein SpsA, Chain A"/>
    <property type="match status" value="1"/>
</dbReference>
<organism evidence="9 11">
    <name type="scientific">Clostridium tepidum</name>
    <dbReference type="NCBI Taxonomy" id="1962263"/>
    <lineage>
        <taxon>Bacteria</taxon>
        <taxon>Bacillati</taxon>
        <taxon>Bacillota</taxon>
        <taxon>Clostridia</taxon>
        <taxon>Eubacteriales</taxon>
        <taxon>Clostridiaceae</taxon>
        <taxon>Clostridium</taxon>
    </lineage>
</organism>
<dbReference type="InterPro" id="IPR001228">
    <property type="entry name" value="IspD"/>
</dbReference>
<evidence type="ECO:0000256" key="6">
    <source>
        <dbReference type="ARBA" id="ARBA00023229"/>
    </source>
</evidence>
<feature type="site" description="Positions MEP for the nucleophilic attack" evidence="7">
    <location>
        <position position="155"/>
    </location>
</feature>
<evidence type="ECO:0000313" key="8">
    <source>
        <dbReference type="EMBL" id="OOO61319.1"/>
    </source>
</evidence>
<dbReference type="EMBL" id="MRAD01000017">
    <property type="protein sequence ID" value="OOO61319.1"/>
    <property type="molecule type" value="Genomic_DNA"/>
</dbReference>
<dbReference type="PANTHER" id="PTHR32125:SF4">
    <property type="entry name" value="2-C-METHYL-D-ERYTHRITOL 4-PHOSPHATE CYTIDYLYLTRANSFERASE, CHLOROPLASTIC"/>
    <property type="match status" value="1"/>
</dbReference>
<dbReference type="RefSeq" id="WP_078025202.1">
    <property type="nucleotide sequence ID" value="NZ_JADPGM010000008.1"/>
</dbReference>
<evidence type="ECO:0000256" key="7">
    <source>
        <dbReference type="HAMAP-Rule" id="MF_00108"/>
    </source>
</evidence>
<comment type="function">
    <text evidence="7">Catalyzes the formation of 4-diphosphocytidyl-2-C-methyl-D-erythritol from CTP and 2-C-methyl-D-erythritol 4-phosphate (MEP).</text>
</comment>
<comment type="caution">
    <text evidence="9">The sequence shown here is derived from an EMBL/GenBank/DDBJ whole genome shotgun (WGS) entry which is preliminary data.</text>
</comment>
<evidence type="ECO:0000313" key="9">
    <source>
        <dbReference type="EMBL" id="OOO64129.1"/>
    </source>
</evidence>
<dbReference type="InterPro" id="IPR018294">
    <property type="entry name" value="ISPD_synthase_CS"/>
</dbReference>
<feature type="site" description="Transition state stabilizer" evidence="7">
    <location>
        <position position="23"/>
    </location>
</feature>
<dbReference type="PROSITE" id="PS01295">
    <property type="entry name" value="ISPD"/>
    <property type="match status" value="1"/>
</dbReference>
<name>A0A1S9I1G8_9CLOT</name>
<dbReference type="NCBIfam" id="TIGR00453">
    <property type="entry name" value="ispD"/>
    <property type="match status" value="1"/>
</dbReference>
<dbReference type="NCBIfam" id="NF001183">
    <property type="entry name" value="PRK00155.1-3"/>
    <property type="match status" value="1"/>
</dbReference>
<dbReference type="PANTHER" id="PTHR32125">
    <property type="entry name" value="2-C-METHYL-D-ERYTHRITOL 4-PHOSPHATE CYTIDYLYLTRANSFERASE, CHLOROPLASTIC"/>
    <property type="match status" value="1"/>
</dbReference>
<evidence type="ECO:0000256" key="4">
    <source>
        <dbReference type="ARBA" id="ARBA00022679"/>
    </source>
</evidence>
<keyword evidence="10" id="KW-1185">Reference proteome</keyword>
<dbReference type="EMBL" id="MRAE01000037">
    <property type="protein sequence ID" value="OOO64129.1"/>
    <property type="molecule type" value="Genomic_DNA"/>
</dbReference>
<dbReference type="EC" id="2.7.7.60" evidence="7"/>
<dbReference type="OrthoDB" id="9806837at2"/>
<protein>
    <recommendedName>
        <fullName evidence="7">2-C-methyl-D-erythritol 4-phosphate cytidylyltransferase</fullName>
        <ecNumber evidence="7">2.7.7.60</ecNumber>
    </recommendedName>
    <alternativeName>
        <fullName evidence="7">4-diphosphocytidyl-2C-methyl-D-erythritol synthase</fullName>
    </alternativeName>
    <alternativeName>
        <fullName evidence="7">MEP cytidylyltransferase</fullName>
        <shortName evidence="7">MCT</shortName>
    </alternativeName>
</protein>
<evidence type="ECO:0000256" key="1">
    <source>
        <dbReference type="ARBA" id="ARBA00001282"/>
    </source>
</evidence>
<dbReference type="FunFam" id="3.90.550.10:FF:000003">
    <property type="entry name" value="2-C-methyl-D-erythritol 4-phosphate cytidylyltransferase"/>
    <property type="match status" value="1"/>
</dbReference>
<evidence type="ECO:0000313" key="10">
    <source>
        <dbReference type="Proteomes" id="UP000190206"/>
    </source>
</evidence>
<dbReference type="CDD" id="cd02516">
    <property type="entry name" value="CDP-ME_synthetase"/>
    <property type="match status" value="1"/>
</dbReference>
<comment type="catalytic activity">
    <reaction evidence="1 7">
        <text>2-C-methyl-D-erythritol 4-phosphate + CTP + H(+) = 4-CDP-2-C-methyl-D-erythritol + diphosphate</text>
        <dbReference type="Rhea" id="RHEA:13429"/>
        <dbReference type="ChEBI" id="CHEBI:15378"/>
        <dbReference type="ChEBI" id="CHEBI:33019"/>
        <dbReference type="ChEBI" id="CHEBI:37563"/>
        <dbReference type="ChEBI" id="CHEBI:57823"/>
        <dbReference type="ChEBI" id="CHEBI:58262"/>
        <dbReference type="EC" id="2.7.7.60"/>
    </reaction>
</comment>
<dbReference type="SUPFAM" id="SSF53448">
    <property type="entry name" value="Nucleotide-diphospho-sugar transferases"/>
    <property type="match status" value="1"/>
</dbReference>
<dbReference type="GO" id="GO:0019288">
    <property type="term" value="P:isopentenyl diphosphate biosynthetic process, methylerythritol 4-phosphate pathway"/>
    <property type="evidence" value="ECO:0007669"/>
    <property type="project" value="UniProtKB-UniRule"/>
</dbReference>
<gene>
    <name evidence="7" type="primary">ispD</name>
    <name evidence="8" type="ORF">BS637_12910</name>
    <name evidence="9" type="ORF">BS638_11795</name>
</gene>
<dbReference type="InterPro" id="IPR050088">
    <property type="entry name" value="IspD/TarI_cytidylyltransf_bact"/>
</dbReference>
<dbReference type="InterPro" id="IPR034683">
    <property type="entry name" value="IspD/TarI"/>
</dbReference>
<proteinExistence type="inferred from homology"/>
<reference evidence="8 10" key="1">
    <citation type="submission" date="2016-12" db="EMBL/GenBank/DDBJ databases">
        <title>Clostridium tepidum sp. nov., a close relative of Clostridium sporogenes and Clostridium botulinum Group I.</title>
        <authorList>
            <person name="Dobritsa A.P."/>
            <person name="Kutumbaka K."/>
            <person name="Werner K."/>
            <person name="Samadpour M."/>
        </authorList>
    </citation>
    <scope>NUCLEOTIDE SEQUENCE [LARGE SCALE GENOMIC DNA]</scope>
    <source>
        <strain evidence="8 10">PE</strain>
    </source>
</reference>
<dbReference type="HAMAP" id="MF_00108">
    <property type="entry name" value="IspD"/>
    <property type="match status" value="1"/>
</dbReference>
<dbReference type="GO" id="GO:0050518">
    <property type="term" value="F:2-C-methyl-D-erythritol 4-phosphate cytidylyltransferase activity"/>
    <property type="evidence" value="ECO:0007669"/>
    <property type="project" value="UniProtKB-UniRule"/>
</dbReference>
<keyword evidence="6 7" id="KW-0414">Isoprene biosynthesis</keyword>
<dbReference type="AlphaFoldDB" id="A0A1S9I1G8"/>
<keyword evidence="5 7" id="KW-0548">Nucleotidyltransferase</keyword>
<accession>A0A1S9I1G8</accession>
<feature type="site" description="Transition state stabilizer" evidence="7">
    <location>
        <position position="16"/>
    </location>
</feature>
<dbReference type="Proteomes" id="UP000190256">
    <property type="component" value="Unassembled WGS sequence"/>
</dbReference>
<dbReference type="Pfam" id="PF01128">
    <property type="entry name" value="IspD"/>
    <property type="match status" value="1"/>
</dbReference>
<evidence type="ECO:0000256" key="2">
    <source>
        <dbReference type="ARBA" id="ARBA00004787"/>
    </source>
</evidence>
<dbReference type="Proteomes" id="UP000190206">
    <property type="component" value="Unassembled WGS sequence"/>
</dbReference>
<dbReference type="UniPathway" id="UPA00056">
    <property type="reaction ID" value="UER00093"/>
</dbReference>
<evidence type="ECO:0000256" key="3">
    <source>
        <dbReference type="ARBA" id="ARBA00009789"/>
    </source>
</evidence>
<feature type="site" description="Positions MEP for the nucleophilic attack" evidence="7">
    <location>
        <position position="211"/>
    </location>
</feature>
<dbReference type="InterPro" id="IPR029044">
    <property type="entry name" value="Nucleotide-diphossugar_trans"/>
</dbReference>
<comment type="pathway">
    <text evidence="2 7">Isoprenoid biosynthesis; isopentenyl diphosphate biosynthesis via DXP pathway; isopentenyl diphosphate from 1-deoxy-D-xylulose 5-phosphate: step 2/6.</text>
</comment>
<reference evidence="9 11" key="2">
    <citation type="submission" date="2016-12" db="EMBL/GenBank/DDBJ databases">
        <title>Clostridium tepidum sp. nov., a close relative of Clostridium sporogenes and Clostridium botulinum Group I.</title>
        <authorList>
            <person name="Dobritsa A.P."/>
            <person name="Kutumbaka K.K."/>
            <person name="Werner K."/>
            <person name="Wiedmann M."/>
            <person name="Asmus A."/>
            <person name="Samadpour M."/>
        </authorList>
    </citation>
    <scope>NUCLEOTIDE SEQUENCE [LARGE SCALE GENOMIC DNA]</scope>
    <source>
        <strain evidence="9 11">IEH 97212</strain>
    </source>
</reference>
<evidence type="ECO:0000313" key="11">
    <source>
        <dbReference type="Proteomes" id="UP000190256"/>
    </source>
</evidence>
<dbReference type="STRING" id="1962263.BS637_12910"/>